<proteinExistence type="predicted"/>
<sequence length="187" mass="19488">MRLRPCKALGTALVRARSAEGEAVSTRGSAPRHGFTGRVAGRIAGLLTLGLAALSCGACSGPILSFKSEEAPAAPEPLVTGSIPKRPASFGRDLDGEDWRRAHAALSVALDPQGNGRPVKWENPETAMRGAINPTGLPYVAGDEICRDFLATVVGGANNRFVRGTGCKPSGGEWELKRLRASGEAKS</sequence>
<evidence type="ECO:0000313" key="3">
    <source>
        <dbReference type="Proteomes" id="UP001480955"/>
    </source>
</evidence>
<comment type="caution">
    <text evidence="2">The sequence shown here is derived from an EMBL/GenBank/DDBJ whole genome shotgun (WGS) entry which is preliminary data.</text>
</comment>
<protein>
    <submittedName>
        <fullName evidence="2">RT0821/Lpp0805 family surface protein</fullName>
    </submittedName>
</protein>
<evidence type="ECO:0000259" key="1">
    <source>
        <dbReference type="Pfam" id="PF16998"/>
    </source>
</evidence>
<dbReference type="Pfam" id="PF16998">
    <property type="entry name" value="17kDa_Anti_2"/>
    <property type="match status" value="1"/>
</dbReference>
<keyword evidence="3" id="KW-1185">Reference proteome</keyword>
<accession>A0ABV1QUM1</accession>
<dbReference type="EMBL" id="JBELQE010000126">
    <property type="protein sequence ID" value="MER2253088.1"/>
    <property type="molecule type" value="Genomic_DNA"/>
</dbReference>
<dbReference type="RefSeq" id="WP_238256052.1">
    <property type="nucleotide sequence ID" value="NZ_BPRD01000237.1"/>
</dbReference>
<organism evidence="2 3">
    <name type="scientific">Methylorubrum podarium</name>
    <dbReference type="NCBI Taxonomy" id="200476"/>
    <lineage>
        <taxon>Bacteria</taxon>
        <taxon>Pseudomonadati</taxon>
        <taxon>Pseudomonadota</taxon>
        <taxon>Alphaproteobacteria</taxon>
        <taxon>Hyphomicrobiales</taxon>
        <taxon>Methylobacteriaceae</taxon>
        <taxon>Methylorubrum</taxon>
    </lineage>
</organism>
<reference evidence="2 3" key="1">
    <citation type="submission" date="2024-06" db="EMBL/GenBank/DDBJ databases">
        <authorList>
            <person name="Campbell A.G."/>
        </authorList>
    </citation>
    <scope>NUCLEOTIDE SEQUENCE [LARGE SCALE GENOMIC DNA]</scope>
    <source>
        <strain evidence="2 3">EM12</strain>
    </source>
</reference>
<feature type="domain" description="Surface antigen" evidence="1">
    <location>
        <begin position="76"/>
        <end position="179"/>
    </location>
</feature>
<gene>
    <name evidence="2" type="ORF">ABS772_24515</name>
</gene>
<dbReference type="InterPro" id="IPR032635">
    <property type="entry name" value="Anti_2"/>
</dbReference>
<evidence type="ECO:0000313" key="2">
    <source>
        <dbReference type="EMBL" id="MER2253088.1"/>
    </source>
</evidence>
<name>A0ABV1QUM1_9HYPH</name>
<dbReference type="Proteomes" id="UP001480955">
    <property type="component" value="Unassembled WGS sequence"/>
</dbReference>